<dbReference type="EMBL" id="AAWS01000026">
    <property type="protein sequence ID" value="EAY27092.1"/>
    <property type="molecule type" value="Genomic_DNA"/>
</dbReference>
<evidence type="ECO:0000313" key="2">
    <source>
        <dbReference type="Proteomes" id="UP000004095"/>
    </source>
</evidence>
<organism evidence="1 2">
    <name type="scientific">Microscilla marina ATCC 23134</name>
    <dbReference type="NCBI Taxonomy" id="313606"/>
    <lineage>
        <taxon>Bacteria</taxon>
        <taxon>Pseudomonadati</taxon>
        <taxon>Bacteroidota</taxon>
        <taxon>Cytophagia</taxon>
        <taxon>Cytophagales</taxon>
        <taxon>Microscillaceae</taxon>
        <taxon>Microscilla</taxon>
    </lineage>
</organism>
<dbReference type="Proteomes" id="UP000004095">
    <property type="component" value="Unassembled WGS sequence"/>
</dbReference>
<dbReference type="RefSeq" id="WP_004156113.1">
    <property type="nucleotide sequence ID" value="NZ_AAWS01000026.1"/>
</dbReference>
<comment type="caution">
    <text evidence="1">The sequence shown here is derived from an EMBL/GenBank/DDBJ whole genome shotgun (WGS) entry which is preliminary data.</text>
</comment>
<protein>
    <submittedName>
        <fullName evidence="1">Uncharacterized protein</fullName>
    </submittedName>
</protein>
<keyword evidence="2" id="KW-1185">Reference proteome</keyword>
<accession>A1ZR03</accession>
<reference evidence="1 2" key="1">
    <citation type="submission" date="2007-01" db="EMBL/GenBank/DDBJ databases">
        <authorList>
            <person name="Haygood M."/>
            <person name="Podell S."/>
            <person name="Anderson C."/>
            <person name="Hopkinson B."/>
            <person name="Roe K."/>
            <person name="Barbeau K."/>
            <person name="Gaasterland T."/>
            <person name="Ferriera S."/>
            <person name="Johnson J."/>
            <person name="Kravitz S."/>
            <person name="Beeson K."/>
            <person name="Sutton G."/>
            <person name="Rogers Y.-H."/>
            <person name="Friedman R."/>
            <person name="Frazier M."/>
            <person name="Venter J.C."/>
        </authorList>
    </citation>
    <scope>NUCLEOTIDE SEQUENCE [LARGE SCALE GENOMIC DNA]</scope>
    <source>
        <strain evidence="1 2">ATCC 23134</strain>
    </source>
</reference>
<evidence type="ECO:0000313" key="1">
    <source>
        <dbReference type="EMBL" id="EAY27092.1"/>
    </source>
</evidence>
<name>A1ZR03_MICM2</name>
<sequence>MKKNNDKMMDSSEMPAPKVTKKPYIELWSQKLHTLDDTNFWEYLKLYGIVQKNNNGCRLQALNKLIRAPFVDEKFAVRELMYLKNIE</sequence>
<gene>
    <name evidence="1" type="ORF">M23134_08366</name>
</gene>
<dbReference type="AlphaFoldDB" id="A1ZR03"/>
<proteinExistence type="predicted"/>